<accession>A0AAQ4DJ20</accession>
<keyword evidence="1" id="KW-0863">Zinc-finger</keyword>
<feature type="compositionally biased region" description="Basic and acidic residues" evidence="2">
    <location>
        <begin position="163"/>
        <end position="181"/>
    </location>
</feature>
<reference evidence="4 5" key="1">
    <citation type="journal article" date="2023" name="Arcadia Sci">
        <title>De novo assembly of a long-read Amblyomma americanum tick genome.</title>
        <authorList>
            <person name="Chou S."/>
            <person name="Poskanzer K.E."/>
            <person name="Rollins M."/>
            <person name="Thuy-Boun P.S."/>
        </authorList>
    </citation>
    <scope>NUCLEOTIDE SEQUENCE [LARGE SCALE GENOMIC DNA]</scope>
    <source>
        <strain evidence="4">F_SG_1</strain>
        <tissue evidence="4">Salivary glands</tissue>
    </source>
</reference>
<dbReference type="GO" id="GO:0008270">
    <property type="term" value="F:zinc ion binding"/>
    <property type="evidence" value="ECO:0007669"/>
    <property type="project" value="UniProtKB-KW"/>
</dbReference>
<evidence type="ECO:0000313" key="5">
    <source>
        <dbReference type="Proteomes" id="UP001321473"/>
    </source>
</evidence>
<dbReference type="PROSITE" id="PS50157">
    <property type="entry name" value="ZINC_FINGER_C2H2_2"/>
    <property type="match status" value="1"/>
</dbReference>
<proteinExistence type="predicted"/>
<feature type="compositionally biased region" description="Pro residues" evidence="2">
    <location>
        <begin position="206"/>
        <end position="227"/>
    </location>
</feature>
<evidence type="ECO:0000313" key="4">
    <source>
        <dbReference type="EMBL" id="KAK8762460.1"/>
    </source>
</evidence>
<name>A0AAQ4DJ20_AMBAM</name>
<keyword evidence="1" id="KW-0862">Zinc</keyword>
<dbReference type="GO" id="GO:0005634">
    <property type="term" value="C:nucleus"/>
    <property type="evidence" value="ECO:0007669"/>
    <property type="project" value="TreeGrafter"/>
</dbReference>
<evidence type="ECO:0000256" key="2">
    <source>
        <dbReference type="SAM" id="MobiDB-lite"/>
    </source>
</evidence>
<dbReference type="InterPro" id="IPR019496">
    <property type="entry name" value="NUFIP1_cons_dom"/>
</dbReference>
<dbReference type="PANTHER" id="PTHR13309:SF0">
    <property type="entry name" value="FMR1-INTERACTING PROTEIN NUFIP1"/>
    <property type="match status" value="1"/>
</dbReference>
<feature type="compositionally biased region" description="Basic residues" evidence="2">
    <location>
        <begin position="182"/>
        <end position="199"/>
    </location>
</feature>
<keyword evidence="5" id="KW-1185">Reference proteome</keyword>
<comment type="caution">
    <text evidence="4">The sequence shown here is derived from an EMBL/GenBank/DDBJ whole genome shotgun (WGS) entry which is preliminary data.</text>
</comment>
<feature type="region of interest" description="Disordered" evidence="2">
    <location>
        <begin position="163"/>
        <end position="263"/>
    </location>
</feature>
<protein>
    <recommendedName>
        <fullName evidence="3">C2H2-type domain-containing protein</fullName>
    </recommendedName>
</protein>
<feature type="domain" description="C2H2-type" evidence="3">
    <location>
        <begin position="78"/>
        <end position="100"/>
    </location>
</feature>
<dbReference type="PROSITE" id="PS00028">
    <property type="entry name" value="ZINC_FINGER_C2H2_1"/>
    <property type="match status" value="1"/>
</dbReference>
<feature type="compositionally biased region" description="Low complexity" evidence="2">
    <location>
        <begin position="320"/>
        <end position="332"/>
    </location>
</feature>
<dbReference type="InterPro" id="IPR013087">
    <property type="entry name" value="Znf_C2H2_type"/>
</dbReference>
<sequence length="388" mass="42816">MAAVEKFVLDNPFRTAPVKEEPPCYQAPPGPCSLGNSRFHIPAQPHRAMGAEVRGQHRGAQQQLQRGAKRQFPGESDFYCDACEQSFAGQAELSSHLAGHVACPRDGCTFAANPALVALHEKLQHDNPLIRRSAAVGTVDDVEEWRRQRRLRYPTLRNIEAKKAAEAERQARREVIRDDNRRRPRRNNKRRQRAQRRRASPHERPTPPQQTQPPPQPSAVEEPPPCEEAPADRQTPSEPDQITDSESDGESRATKAAPQSPPLVSGALASLMACYNSGSDDEAPKEDPKPETPVTPAAPDTDVPPPKRAAVKTTQAGTSAPARAAAPHPRAPQTYRPPQRRLTLLERLLAPQVRHERNLILQCVHYVVDNDFFGQASPKDDAGCCSST</sequence>
<dbReference type="Proteomes" id="UP001321473">
    <property type="component" value="Unassembled WGS sequence"/>
</dbReference>
<dbReference type="GO" id="GO:0000492">
    <property type="term" value="P:box C/D snoRNP assembly"/>
    <property type="evidence" value="ECO:0007669"/>
    <property type="project" value="TreeGrafter"/>
</dbReference>
<evidence type="ECO:0000259" key="3">
    <source>
        <dbReference type="PROSITE" id="PS50157"/>
    </source>
</evidence>
<dbReference type="InterPro" id="IPR039136">
    <property type="entry name" value="NUFIP1-like"/>
</dbReference>
<dbReference type="AlphaFoldDB" id="A0AAQ4DJ20"/>
<feature type="region of interest" description="Disordered" evidence="2">
    <location>
        <begin position="276"/>
        <end position="339"/>
    </location>
</feature>
<keyword evidence="1" id="KW-0479">Metal-binding</keyword>
<evidence type="ECO:0000256" key="1">
    <source>
        <dbReference type="PROSITE-ProRule" id="PRU00042"/>
    </source>
</evidence>
<dbReference type="Pfam" id="PF10453">
    <property type="entry name" value="NUFIP1"/>
    <property type="match status" value="1"/>
</dbReference>
<organism evidence="4 5">
    <name type="scientific">Amblyomma americanum</name>
    <name type="common">Lone star tick</name>
    <dbReference type="NCBI Taxonomy" id="6943"/>
    <lineage>
        <taxon>Eukaryota</taxon>
        <taxon>Metazoa</taxon>
        <taxon>Ecdysozoa</taxon>
        <taxon>Arthropoda</taxon>
        <taxon>Chelicerata</taxon>
        <taxon>Arachnida</taxon>
        <taxon>Acari</taxon>
        <taxon>Parasitiformes</taxon>
        <taxon>Ixodida</taxon>
        <taxon>Ixodoidea</taxon>
        <taxon>Ixodidae</taxon>
        <taxon>Amblyomminae</taxon>
        <taxon>Amblyomma</taxon>
    </lineage>
</organism>
<dbReference type="GO" id="GO:0003723">
    <property type="term" value="F:RNA binding"/>
    <property type="evidence" value="ECO:0007669"/>
    <property type="project" value="InterPro"/>
</dbReference>
<dbReference type="EMBL" id="JARKHS020030086">
    <property type="protein sequence ID" value="KAK8762460.1"/>
    <property type="molecule type" value="Genomic_DNA"/>
</dbReference>
<dbReference type="PANTHER" id="PTHR13309">
    <property type="entry name" value="NUCLEAR FRAGILE X MENTAL RETARDATION PROTEIN INTERACTING PROTEIN 1"/>
    <property type="match status" value="1"/>
</dbReference>
<gene>
    <name evidence="4" type="ORF">V5799_026270</name>
</gene>